<sequence>MRVSSTMMINNYMNALSNNYATQAKYVEQNATQQKLNRPSDDAVGYSKYLGYTNDNVENTQYTSNAQTAVSWMTASDTALSSIGSQFTTFVEQTNQAANGTNSTTDGESTAEEMLALLQETVSQGNTQLGGRYLFSGQSDKTQPFTMSTDKVERGLTKTLDDTQSEFFGKTVTIDGVSTKVDGGTQVNGLNQMISLKGSDGSDYYLDLSTGYVFSKDFVQSGYKNKMSAGQTSVTADDAVGRITLTSNLADLPANASDLSAGTLNATSYTSKTDYDSLTTNAQKDFLSQYFDSSNSGAITDTGKTASLSADGTDITFSFNTINQYVVSYAGDDNKISMVKLSGGTDTTRDSVNLTGSDVFGSSDIFGSSHGTATLNDLLTVVAEMDSGDQDWLSSDGITLANNAEDKLTTSQTSLASRNSAYSNAISTLNDQNTVIQDNINNVNGVDVAEVTTKLLTAQTIYNIALAISKDVLPDTIADYLS</sequence>
<dbReference type="EMBL" id="JAUSUE010000002">
    <property type="protein sequence ID" value="MDQ0202832.1"/>
    <property type="molecule type" value="Genomic_DNA"/>
</dbReference>
<dbReference type="SUPFAM" id="SSF64518">
    <property type="entry name" value="Phase 1 flagellin"/>
    <property type="match status" value="1"/>
</dbReference>
<dbReference type="Proteomes" id="UP001239167">
    <property type="component" value="Unassembled WGS sequence"/>
</dbReference>
<gene>
    <name evidence="2" type="ORF">J2S01_000525</name>
</gene>
<keyword evidence="2" id="KW-0282">Flagellum</keyword>
<dbReference type="Pfam" id="PF00669">
    <property type="entry name" value="Flagellin_N"/>
    <property type="match status" value="1"/>
</dbReference>
<evidence type="ECO:0000313" key="3">
    <source>
        <dbReference type="Proteomes" id="UP001239167"/>
    </source>
</evidence>
<reference evidence="2 3" key="1">
    <citation type="submission" date="2023-07" db="EMBL/GenBank/DDBJ databases">
        <title>Genomic Encyclopedia of Type Strains, Phase IV (KMG-IV): sequencing the most valuable type-strain genomes for metagenomic binning, comparative biology and taxonomic classification.</title>
        <authorList>
            <person name="Goeker M."/>
        </authorList>
    </citation>
    <scope>NUCLEOTIDE SEQUENCE [LARGE SCALE GENOMIC DNA]</scope>
    <source>
        <strain evidence="2 3">DSM 16980</strain>
    </source>
</reference>
<dbReference type="InterPro" id="IPR001492">
    <property type="entry name" value="Flagellin"/>
</dbReference>
<feature type="domain" description="Flagellin N-terminal" evidence="1">
    <location>
        <begin position="3"/>
        <end position="138"/>
    </location>
</feature>
<accession>A0ABT9Y4T1</accession>
<keyword evidence="2" id="KW-0966">Cell projection</keyword>
<dbReference type="PANTHER" id="PTHR42792:SF1">
    <property type="entry name" value="FLAGELLAR HOOK-ASSOCIATED PROTEIN 3"/>
    <property type="match status" value="1"/>
</dbReference>
<dbReference type="InterPro" id="IPR001029">
    <property type="entry name" value="Flagellin_N"/>
</dbReference>
<keyword evidence="2" id="KW-0969">Cilium</keyword>
<evidence type="ECO:0000313" key="2">
    <source>
        <dbReference type="EMBL" id="MDQ0202832.1"/>
    </source>
</evidence>
<organism evidence="2 3">
    <name type="scientific">Pectinatus haikarae</name>
    <dbReference type="NCBI Taxonomy" id="349096"/>
    <lineage>
        <taxon>Bacteria</taxon>
        <taxon>Bacillati</taxon>
        <taxon>Bacillota</taxon>
        <taxon>Negativicutes</taxon>
        <taxon>Selenomonadales</taxon>
        <taxon>Selenomonadaceae</taxon>
        <taxon>Pectinatus</taxon>
    </lineage>
</organism>
<protein>
    <submittedName>
        <fullName evidence="2">Flagellar hook-associated protein 3 FlgL</fullName>
    </submittedName>
</protein>
<name>A0ABT9Y4T1_9FIRM</name>
<proteinExistence type="predicted"/>
<evidence type="ECO:0000259" key="1">
    <source>
        <dbReference type="Pfam" id="PF00669"/>
    </source>
</evidence>
<dbReference type="InterPro" id="IPR013384">
    <property type="entry name" value="Flagell_FlgL"/>
</dbReference>
<dbReference type="Gene3D" id="1.20.1330.10">
    <property type="entry name" value="f41 fragment of flagellin, N-terminal domain"/>
    <property type="match status" value="1"/>
</dbReference>
<dbReference type="NCBIfam" id="TIGR02550">
    <property type="entry name" value="flagell_flgL"/>
    <property type="match status" value="1"/>
</dbReference>
<comment type="caution">
    <text evidence="2">The sequence shown here is derived from an EMBL/GenBank/DDBJ whole genome shotgun (WGS) entry which is preliminary data.</text>
</comment>
<keyword evidence="3" id="KW-1185">Reference proteome</keyword>
<dbReference type="PANTHER" id="PTHR42792">
    <property type="entry name" value="FLAGELLIN"/>
    <property type="match status" value="1"/>
</dbReference>
<dbReference type="RefSeq" id="WP_307222758.1">
    <property type="nucleotide sequence ID" value="NZ_CP116940.1"/>
</dbReference>